<name>A0A255XWS6_9PROT</name>
<dbReference type="OrthoDB" id="5288100at2"/>
<dbReference type="EMBL" id="NOXS01000022">
    <property type="protein sequence ID" value="OYQ21428.1"/>
    <property type="molecule type" value="Genomic_DNA"/>
</dbReference>
<keyword evidence="1" id="KW-0456">Lyase</keyword>
<evidence type="ECO:0000313" key="2">
    <source>
        <dbReference type="Proteomes" id="UP000216361"/>
    </source>
</evidence>
<dbReference type="AlphaFoldDB" id="A0A255XWS6"/>
<dbReference type="InterPro" id="IPR007357">
    <property type="entry name" value="PhrB-like"/>
</dbReference>
<dbReference type="Pfam" id="PF04244">
    <property type="entry name" value="DPRP"/>
    <property type="match status" value="1"/>
</dbReference>
<dbReference type="Gene3D" id="3.40.50.620">
    <property type="entry name" value="HUPs"/>
    <property type="match status" value="1"/>
</dbReference>
<dbReference type="InterPro" id="IPR036134">
    <property type="entry name" value="Crypto/Photolyase_FAD-like_sf"/>
</dbReference>
<dbReference type="Gene3D" id="1.10.579.10">
    <property type="entry name" value="DNA Cyclobutane Dipyrimidine Photolyase, subunit A, domain 3"/>
    <property type="match status" value="1"/>
</dbReference>
<reference evidence="1 2" key="1">
    <citation type="submission" date="2017-07" db="EMBL/GenBank/DDBJ databases">
        <title>Elstera cyanobacteriorum sp. nov., a novel bacterium isolated from cyanobacterial aggregates in a eutrophic lake.</title>
        <authorList>
            <person name="Cai H."/>
        </authorList>
    </citation>
    <scope>NUCLEOTIDE SEQUENCE [LARGE SCALE GENOMIC DNA]</scope>
    <source>
        <strain evidence="1 2">TH019</strain>
    </source>
</reference>
<dbReference type="PANTHER" id="PTHR38657">
    <property type="entry name" value="SLR1343 PROTEIN"/>
    <property type="match status" value="1"/>
</dbReference>
<sequence>MSGALRLVLGDQLTPHLSALRGIDPAHDLILMAEVQAEATYVRHHPKKLGFFFAAMRHHAEALRAAGHRVRYFRLDDTMPCHSLGEAIARTLAEGRYGRLIVTAPGEWRLLAEVESWAARFGLPVDIRPDDHFLCTREEFAAWANGRKGLRMEFFYRDMRRRTGLLLAADGAPEGGSWNYDAENRGALPEAIPAPGLFRVPPDDETCAVLALVAERFPDHFGDLEGFDYAVTRSNAEAAFEHFCRHALPQFGTYQDAMRQAGGAEGDVLFHARIALYLNVGLLDPLQACRRAEAEYRAGRVPLNAAEGFIRQIIGWREYVRGIYWLKMPDYAAVNYFEARRPLPDFFWSGETDLNCLRQVIGQTKRTAYAHHIQRLMVTGNFALLIGADPAAVAEWYLAVYADAVEWVELPNVVGMALFADGGTMASKPYAASGTYIDKMSNYCRRCRFDPAKKNGPKACPFNYLYWDFLMRNREKLRGNPRLAIPYRTLDKLPEARQAAIAEDTRRFLKTLGEAA</sequence>
<gene>
    <name evidence="1" type="ORF">CHR90_02025</name>
</gene>
<dbReference type="Proteomes" id="UP000216361">
    <property type="component" value="Unassembled WGS sequence"/>
</dbReference>
<dbReference type="GO" id="GO:0016829">
    <property type="term" value="F:lyase activity"/>
    <property type="evidence" value="ECO:0007669"/>
    <property type="project" value="UniProtKB-KW"/>
</dbReference>
<protein>
    <submittedName>
        <fullName evidence="1">Cryptochrome/photolyase family protein</fullName>
    </submittedName>
</protein>
<keyword evidence="2" id="KW-1185">Reference proteome</keyword>
<accession>A0A255XWS6</accession>
<evidence type="ECO:0000313" key="1">
    <source>
        <dbReference type="EMBL" id="OYQ21428.1"/>
    </source>
</evidence>
<dbReference type="InterPro" id="IPR052551">
    <property type="entry name" value="UV-DNA_repair_photolyase"/>
</dbReference>
<dbReference type="PANTHER" id="PTHR38657:SF1">
    <property type="entry name" value="SLR1343 PROTEIN"/>
    <property type="match status" value="1"/>
</dbReference>
<comment type="caution">
    <text evidence="1">The sequence shown here is derived from an EMBL/GenBank/DDBJ whole genome shotgun (WGS) entry which is preliminary data.</text>
</comment>
<proteinExistence type="predicted"/>
<dbReference type="Gene3D" id="1.10.10.1710">
    <property type="entry name" value="Deoxyribodipyrimidine photolyase-related"/>
    <property type="match status" value="1"/>
</dbReference>
<dbReference type="InterPro" id="IPR014729">
    <property type="entry name" value="Rossmann-like_a/b/a_fold"/>
</dbReference>
<organism evidence="1 2">
    <name type="scientific">Elstera cyanobacteriorum</name>
    <dbReference type="NCBI Taxonomy" id="2022747"/>
    <lineage>
        <taxon>Bacteria</taxon>
        <taxon>Pseudomonadati</taxon>
        <taxon>Pseudomonadota</taxon>
        <taxon>Alphaproteobacteria</taxon>
        <taxon>Rhodospirillales</taxon>
        <taxon>Rhodospirillaceae</taxon>
        <taxon>Elstera</taxon>
    </lineage>
</organism>
<dbReference type="SUPFAM" id="SSF48173">
    <property type="entry name" value="Cryptochrome/photolyase FAD-binding domain"/>
    <property type="match status" value="1"/>
</dbReference>
<dbReference type="RefSeq" id="WP_094407218.1">
    <property type="nucleotide sequence ID" value="NZ_BMJZ01000007.1"/>
</dbReference>
<dbReference type="Gene3D" id="1.25.40.80">
    <property type="match status" value="1"/>
</dbReference>